<keyword evidence="2" id="KW-1185">Reference proteome</keyword>
<evidence type="ECO:0000313" key="1">
    <source>
        <dbReference type="EMBL" id="KAF7508092.1"/>
    </source>
</evidence>
<organism evidence="1 2">
    <name type="scientific">Endocarpon pusillum</name>
    <dbReference type="NCBI Taxonomy" id="364733"/>
    <lineage>
        <taxon>Eukaryota</taxon>
        <taxon>Fungi</taxon>
        <taxon>Dikarya</taxon>
        <taxon>Ascomycota</taxon>
        <taxon>Pezizomycotina</taxon>
        <taxon>Eurotiomycetes</taxon>
        <taxon>Chaetothyriomycetidae</taxon>
        <taxon>Verrucariales</taxon>
        <taxon>Verrucariaceae</taxon>
        <taxon>Endocarpon</taxon>
    </lineage>
</organism>
<sequence length="85" mass="9807">MYSSKVFIDVLSPVNLDSFRRQESTNVADIRSDLRVQASAHTTPVEHTPNPPIFVERILLSYVVLIQYPFQERHDIFFGAMLERG</sequence>
<dbReference type="AlphaFoldDB" id="A0A8H7E3K5"/>
<reference evidence="1" key="1">
    <citation type="submission" date="2020-02" db="EMBL/GenBank/DDBJ databases">
        <authorList>
            <person name="Palmer J.M."/>
        </authorList>
    </citation>
    <scope>NUCLEOTIDE SEQUENCE</scope>
    <source>
        <strain evidence="1">EPUS1.4</strain>
        <tissue evidence="1">Thallus</tissue>
    </source>
</reference>
<protein>
    <submittedName>
        <fullName evidence="1">Uncharacterized protein</fullName>
    </submittedName>
</protein>
<name>A0A8H7E3K5_9EURO</name>
<evidence type="ECO:0000313" key="2">
    <source>
        <dbReference type="Proteomes" id="UP000606974"/>
    </source>
</evidence>
<dbReference type="Proteomes" id="UP000606974">
    <property type="component" value="Unassembled WGS sequence"/>
</dbReference>
<gene>
    <name evidence="1" type="ORF">GJ744_009674</name>
</gene>
<accession>A0A8H7E3K5</accession>
<dbReference type="EMBL" id="JAACFV010000059">
    <property type="protein sequence ID" value="KAF7508092.1"/>
    <property type="molecule type" value="Genomic_DNA"/>
</dbReference>
<comment type="caution">
    <text evidence="1">The sequence shown here is derived from an EMBL/GenBank/DDBJ whole genome shotgun (WGS) entry which is preliminary data.</text>
</comment>
<proteinExistence type="predicted"/>